<comment type="caution">
    <text evidence="3">The sequence shown here is derived from an EMBL/GenBank/DDBJ whole genome shotgun (WGS) entry which is preliminary data.</text>
</comment>
<dbReference type="AlphaFoldDB" id="A0A1J5SPN5"/>
<dbReference type="Gene3D" id="3.40.50.720">
    <property type="entry name" value="NAD(P)-binding Rossmann-like Domain"/>
    <property type="match status" value="1"/>
</dbReference>
<sequence length="276" mass="29584">MGGRILGREGSGIADLAQSQIPNPKSLVISGASSGIGLALARHYLKCGAVVAAFARRGDLLQKLAAEFPGKVYCYTLDVRDAPAIQAAATDFMSHVGVPDIVIANAGVSRGTLTEYAEDEEVFQNIMDINVLGMVKTFQPFHAAMREAKQGTLVGIASVAGFRGLPGSGAYSASKAAAMSYLESLRVELHGSGVKVVTICPGYIKTPMTDINTYPMPFILEADEAARRMARAIERGASFSVVPWQMGLTGWLLKRLPNWIYDPVFSKAPHKSRDHQ</sequence>
<dbReference type="EC" id="1.1.1.268" evidence="3"/>
<protein>
    <submittedName>
        <fullName evidence="3">2-(R)-hydroxypropyl-CoM dehydrogenase</fullName>
        <ecNumber evidence="3">1.1.1.268</ecNumber>
    </submittedName>
</protein>
<evidence type="ECO:0000256" key="1">
    <source>
        <dbReference type="ARBA" id="ARBA00006484"/>
    </source>
</evidence>
<dbReference type="GO" id="GO:0016020">
    <property type="term" value="C:membrane"/>
    <property type="evidence" value="ECO:0007669"/>
    <property type="project" value="TreeGrafter"/>
</dbReference>
<dbReference type="InterPro" id="IPR002347">
    <property type="entry name" value="SDR_fam"/>
</dbReference>
<evidence type="ECO:0000256" key="2">
    <source>
        <dbReference type="ARBA" id="ARBA00023002"/>
    </source>
</evidence>
<reference evidence="3" key="1">
    <citation type="submission" date="2016-10" db="EMBL/GenBank/DDBJ databases">
        <title>Sequence of Gallionella enrichment culture.</title>
        <authorList>
            <person name="Poehlein A."/>
            <person name="Muehling M."/>
            <person name="Daniel R."/>
        </authorList>
    </citation>
    <scope>NUCLEOTIDE SEQUENCE</scope>
</reference>
<evidence type="ECO:0000313" key="3">
    <source>
        <dbReference type="EMBL" id="OIR10474.1"/>
    </source>
</evidence>
<dbReference type="PANTHER" id="PTHR44196">
    <property type="entry name" value="DEHYDROGENASE/REDUCTASE SDR FAMILY MEMBER 7B"/>
    <property type="match status" value="1"/>
</dbReference>
<keyword evidence="2 3" id="KW-0560">Oxidoreductase</keyword>
<dbReference type="PRINTS" id="PR00081">
    <property type="entry name" value="GDHRDH"/>
</dbReference>
<dbReference type="InterPro" id="IPR036291">
    <property type="entry name" value="NAD(P)-bd_dom_sf"/>
</dbReference>
<dbReference type="PROSITE" id="PS00061">
    <property type="entry name" value="ADH_SHORT"/>
    <property type="match status" value="1"/>
</dbReference>
<accession>A0A1J5SPN5</accession>
<dbReference type="NCBIfam" id="NF005437">
    <property type="entry name" value="PRK07024.1"/>
    <property type="match status" value="1"/>
</dbReference>
<dbReference type="PANTHER" id="PTHR44196:SF1">
    <property type="entry name" value="DEHYDROGENASE_REDUCTASE SDR FAMILY MEMBER 7B"/>
    <property type="match status" value="1"/>
</dbReference>
<organism evidence="3">
    <name type="scientific">mine drainage metagenome</name>
    <dbReference type="NCBI Taxonomy" id="410659"/>
    <lineage>
        <taxon>unclassified sequences</taxon>
        <taxon>metagenomes</taxon>
        <taxon>ecological metagenomes</taxon>
    </lineage>
</organism>
<dbReference type="SUPFAM" id="SSF51735">
    <property type="entry name" value="NAD(P)-binding Rossmann-fold domains"/>
    <property type="match status" value="1"/>
</dbReference>
<gene>
    <name evidence="3" type="primary">xecD_1</name>
    <name evidence="3" type="ORF">GALL_77860</name>
</gene>
<comment type="similarity">
    <text evidence="1">Belongs to the short-chain dehydrogenases/reductases (SDR) family.</text>
</comment>
<dbReference type="EMBL" id="MLJW01000023">
    <property type="protein sequence ID" value="OIR10474.1"/>
    <property type="molecule type" value="Genomic_DNA"/>
</dbReference>
<dbReference type="PRINTS" id="PR00080">
    <property type="entry name" value="SDRFAMILY"/>
</dbReference>
<dbReference type="InterPro" id="IPR020904">
    <property type="entry name" value="Sc_DH/Rdtase_CS"/>
</dbReference>
<proteinExistence type="inferred from homology"/>
<dbReference type="GO" id="GO:0050574">
    <property type="term" value="F:2-(R)-hydroxypropyl-CoM dehydrogenase activity"/>
    <property type="evidence" value="ECO:0007669"/>
    <property type="project" value="UniProtKB-EC"/>
</dbReference>
<dbReference type="Pfam" id="PF00106">
    <property type="entry name" value="adh_short"/>
    <property type="match status" value="1"/>
</dbReference>
<name>A0A1J5SPN5_9ZZZZ</name>